<accession>A0A089N9J6</accession>
<feature type="transmembrane region" description="Helical" evidence="11">
    <location>
        <begin position="15"/>
        <end position="36"/>
    </location>
</feature>
<keyword evidence="9 11" id="KW-0472">Membrane</keyword>
<dbReference type="STRING" id="169760.PSTEL_22345"/>
<evidence type="ECO:0000256" key="4">
    <source>
        <dbReference type="ARBA" id="ARBA00016962"/>
    </source>
</evidence>
<dbReference type="InterPro" id="IPR051125">
    <property type="entry name" value="ABC-4/HrtB_transporter"/>
</dbReference>
<dbReference type="Proteomes" id="UP000029507">
    <property type="component" value="Chromosome"/>
</dbReference>
<keyword evidence="14" id="KW-1185">Reference proteome</keyword>
<evidence type="ECO:0000256" key="2">
    <source>
        <dbReference type="ARBA" id="ARBA00008697"/>
    </source>
</evidence>
<keyword evidence="7 11" id="KW-0812">Transmembrane</keyword>
<reference evidence="13 14" key="1">
    <citation type="submission" date="2014-08" db="EMBL/GenBank/DDBJ databases">
        <title>Comparative genomics of the Paenibacillus odorifer group.</title>
        <authorList>
            <person name="den Bakker H.C."/>
            <person name="Tsai Y.-C."/>
            <person name="Martin N."/>
            <person name="Korlach J."/>
            <person name="Wiedmann M."/>
        </authorList>
    </citation>
    <scope>NUCLEOTIDE SEQUENCE [LARGE SCALE GENOMIC DNA]</scope>
    <source>
        <strain evidence="13 14">DSM 14472</strain>
    </source>
</reference>
<evidence type="ECO:0000256" key="9">
    <source>
        <dbReference type="ARBA" id="ARBA00023136"/>
    </source>
</evidence>
<dbReference type="InterPro" id="IPR003838">
    <property type="entry name" value="ABC3_permease_C"/>
</dbReference>
<comment type="subunit">
    <text evidence="3">The complex is composed of two ATP-binding proteins (HrtA), two transmembrane proteins (HrtB) and a solute-binding protein.</text>
</comment>
<evidence type="ECO:0000256" key="11">
    <source>
        <dbReference type="SAM" id="Phobius"/>
    </source>
</evidence>
<feature type="transmembrane region" description="Helical" evidence="11">
    <location>
        <begin position="332"/>
        <end position="353"/>
    </location>
</feature>
<evidence type="ECO:0000256" key="10">
    <source>
        <dbReference type="ARBA" id="ARBA00024973"/>
    </source>
</evidence>
<evidence type="ECO:0000256" key="6">
    <source>
        <dbReference type="ARBA" id="ARBA00022475"/>
    </source>
</evidence>
<evidence type="ECO:0000256" key="7">
    <source>
        <dbReference type="ARBA" id="ARBA00022692"/>
    </source>
</evidence>
<feature type="domain" description="ABC3 transporter permease C-terminal" evidence="12">
    <location>
        <begin position="249"/>
        <end position="359"/>
    </location>
</feature>
<dbReference type="AlphaFoldDB" id="A0A089N9J6"/>
<evidence type="ECO:0000313" key="14">
    <source>
        <dbReference type="Proteomes" id="UP000029507"/>
    </source>
</evidence>
<evidence type="ECO:0000256" key="8">
    <source>
        <dbReference type="ARBA" id="ARBA00022989"/>
    </source>
</evidence>
<comment type="similarity">
    <text evidence="2">Belongs to the ABC-4 integral membrane protein family. HrtB subfamily.</text>
</comment>
<dbReference type="EMBL" id="CP009286">
    <property type="protein sequence ID" value="AIQ65444.1"/>
    <property type="molecule type" value="Genomic_DNA"/>
</dbReference>
<evidence type="ECO:0000256" key="5">
    <source>
        <dbReference type="ARBA" id="ARBA00022448"/>
    </source>
</evidence>
<keyword evidence="6" id="KW-1003">Cell membrane</keyword>
<evidence type="ECO:0000256" key="1">
    <source>
        <dbReference type="ARBA" id="ARBA00004651"/>
    </source>
</evidence>
<sequence length="369" mass="38731">MFLALREIRHSKARYTLIAVIMLLISFLVLFVTGLAQGLSYANISALANMKATGFIVQKDADHRFRSSQLSEAQLDAARAAVGSQNADYLGVQSAAVTVPGADSKLDITFFAVDMQGSLAPPITEGQALTNDTAGSVVADSKLKESGVTLGGTLTDPESGLSWIVAGFTKDRSYSHAPVVYMNQGDWLKLKGASGKASSGLTFNAIAVNASGEQSDKLAGAVDGAELITKKQAISAVPGYSAEQGSLLMMIVFLYVISAFVLSVFFYVITIQKTGQFGILKATGARSGYLAWSVMAQVLALSLVSLAVSLLLTGTASRMMPSGMPFHMDVRTMLMTGGLFIGVSLVGSLVSVFRVTKIDALEAIGRTGA</sequence>
<organism evidence="13 14">
    <name type="scientific">Paenibacillus stellifer</name>
    <dbReference type="NCBI Taxonomy" id="169760"/>
    <lineage>
        <taxon>Bacteria</taxon>
        <taxon>Bacillati</taxon>
        <taxon>Bacillota</taxon>
        <taxon>Bacilli</taxon>
        <taxon>Bacillales</taxon>
        <taxon>Paenibacillaceae</taxon>
        <taxon>Paenibacillus</taxon>
    </lineage>
</organism>
<dbReference type="PANTHER" id="PTHR43738:SF1">
    <property type="entry name" value="HEMIN TRANSPORT SYSTEM PERMEASE PROTEIN HRTB-RELATED"/>
    <property type="match status" value="1"/>
</dbReference>
<keyword evidence="8 11" id="KW-1133">Transmembrane helix</keyword>
<feature type="transmembrane region" description="Helical" evidence="11">
    <location>
        <begin position="289"/>
        <end position="312"/>
    </location>
</feature>
<dbReference type="PANTHER" id="PTHR43738">
    <property type="entry name" value="ABC TRANSPORTER, MEMBRANE PROTEIN"/>
    <property type="match status" value="1"/>
</dbReference>
<evidence type="ECO:0000259" key="12">
    <source>
        <dbReference type="Pfam" id="PF02687"/>
    </source>
</evidence>
<name>A0A089N9J6_9BACL</name>
<dbReference type="RefSeq" id="WP_038698508.1">
    <property type="nucleotide sequence ID" value="NZ_CP009286.1"/>
</dbReference>
<gene>
    <name evidence="13" type="ORF">PSTEL_22345</name>
</gene>
<dbReference type="Pfam" id="PF02687">
    <property type="entry name" value="FtsX"/>
    <property type="match status" value="1"/>
</dbReference>
<comment type="subcellular location">
    <subcellularLocation>
        <location evidence="1">Cell membrane</location>
        <topology evidence="1">Multi-pass membrane protein</topology>
    </subcellularLocation>
</comment>
<feature type="transmembrane region" description="Helical" evidence="11">
    <location>
        <begin position="247"/>
        <end position="269"/>
    </location>
</feature>
<dbReference type="GO" id="GO:0005886">
    <property type="term" value="C:plasma membrane"/>
    <property type="evidence" value="ECO:0007669"/>
    <property type="project" value="UniProtKB-SubCell"/>
</dbReference>
<dbReference type="KEGG" id="pste:PSTEL_22345"/>
<proteinExistence type="inferred from homology"/>
<protein>
    <recommendedName>
        <fullName evidence="4">Putative hemin transport system permease protein HrtB</fullName>
    </recommendedName>
</protein>
<evidence type="ECO:0000313" key="13">
    <source>
        <dbReference type="EMBL" id="AIQ65444.1"/>
    </source>
</evidence>
<evidence type="ECO:0000256" key="3">
    <source>
        <dbReference type="ARBA" id="ARBA00011131"/>
    </source>
</evidence>
<keyword evidence="5" id="KW-0813">Transport</keyword>
<dbReference type="OrthoDB" id="384327at2"/>
<comment type="function">
    <text evidence="10">Part of the ABC transporter complex hrt involved in hemin import. Responsible for the translocation of the substrate across the membrane.</text>
</comment>
<dbReference type="HOGENOM" id="CLU_060907_2_0_9"/>